<dbReference type="EMBL" id="QAPF01000021">
    <property type="protein sequence ID" value="TEA21224.1"/>
    <property type="molecule type" value="Genomic_DNA"/>
</dbReference>
<evidence type="ECO:0000313" key="1">
    <source>
        <dbReference type="EMBL" id="TEA21224.1"/>
    </source>
</evidence>
<dbReference type="AlphaFoldDB" id="A0A4R8TRH4"/>
<accession>A0A4R8TRH4</accession>
<comment type="caution">
    <text evidence="1">The sequence shown here is derived from an EMBL/GenBank/DDBJ whole genome shotgun (WGS) entry which is preliminary data.</text>
</comment>
<dbReference type="Proteomes" id="UP000295604">
    <property type="component" value="Unassembled WGS sequence"/>
</dbReference>
<organism evidence="1 2">
    <name type="scientific">Colletotrichum sidae</name>
    <dbReference type="NCBI Taxonomy" id="1347389"/>
    <lineage>
        <taxon>Eukaryota</taxon>
        <taxon>Fungi</taxon>
        <taxon>Dikarya</taxon>
        <taxon>Ascomycota</taxon>
        <taxon>Pezizomycotina</taxon>
        <taxon>Sordariomycetes</taxon>
        <taxon>Hypocreomycetidae</taxon>
        <taxon>Glomerellales</taxon>
        <taxon>Glomerellaceae</taxon>
        <taxon>Colletotrichum</taxon>
        <taxon>Colletotrichum orbiculare species complex</taxon>
    </lineage>
</organism>
<keyword evidence="2" id="KW-1185">Reference proteome</keyword>
<proteinExistence type="predicted"/>
<reference evidence="1 2" key="1">
    <citation type="submission" date="2018-11" db="EMBL/GenBank/DDBJ databases">
        <title>Genome sequence and assembly of Colletotrichum sidae.</title>
        <authorList>
            <person name="Gan P."/>
            <person name="Shirasu K."/>
        </authorList>
    </citation>
    <scope>NUCLEOTIDE SEQUENCE [LARGE SCALE GENOMIC DNA]</scope>
    <source>
        <strain evidence="1 2">CBS 518.97</strain>
    </source>
</reference>
<evidence type="ECO:0000313" key="2">
    <source>
        <dbReference type="Proteomes" id="UP000295604"/>
    </source>
</evidence>
<sequence length="107" mass="12275">MPAASYFTTRLLSTNECRTIEGQREARSNDLLHLKLTVIRDPNHRRLVLKNDRASDRPDGTGRCGVHGRRRSRRINGLWQRFDTLLKTHRIDEQGDSGRGKLEAPKG</sequence>
<name>A0A4R8TRH4_9PEZI</name>
<gene>
    <name evidence="1" type="ORF">C8034_v007216</name>
</gene>
<protein>
    <submittedName>
        <fullName evidence="1">Uncharacterized protein</fullName>
    </submittedName>
</protein>